<reference evidence="2 3" key="1">
    <citation type="submission" date="2019-08" db="EMBL/GenBank/DDBJ databases">
        <title>A chromosome-level genome assembly, high-density linkage maps, and genome scans reveal the genomic architecture of hybrid incompatibilities underlying speciation via character displacement in darters (Percidae: Etheostominae).</title>
        <authorList>
            <person name="Moran R.L."/>
            <person name="Catchen J.M."/>
            <person name="Fuller R.C."/>
        </authorList>
    </citation>
    <scope>NUCLEOTIDE SEQUENCE [LARGE SCALE GENOMIC DNA]</scope>
    <source>
        <strain evidence="2">EspeVRDwgs_2016</strain>
        <tissue evidence="2">Muscle</tissue>
    </source>
</reference>
<evidence type="ECO:0000256" key="1">
    <source>
        <dbReference type="SAM" id="MobiDB-lite"/>
    </source>
</evidence>
<feature type="compositionally biased region" description="Acidic residues" evidence="1">
    <location>
        <begin position="1"/>
        <end position="11"/>
    </location>
</feature>
<keyword evidence="3" id="KW-1185">Reference proteome</keyword>
<sequence length="54" mass="6236">MSHLEEEEDGAESGVPGWWSMKSDRSRREPLNFSKELGPPDTKLNSQREEERCS</sequence>
<accession>A0A5J5C6E6</accession>
<feature type="region of interest" description="Disordered" evidence="1">
    <location>
        <begin position="1"/>
        <end position="54"/>
    </location>
</feature>
<dbReference type="Proteomes" id="UP000327493">
    <property type="component" value="Unassembled WGS sequence"/>
</dbReference>
<evidence type="ECO:0000313" key="2">
    <source>
        <dbReference type="EMBL" id="KAA8577384.1"/>
    </source>
</evidence>
<name>A0A5J5C6E6_9PERO</name>
<proteinExistence type="predicted"/>
<gene>
    <name evidence="2" type="ORF">FQN60_016004</name>
</gene>
<comment type="caution">
    <text evidence="2">The sequence shown here is derived from an EMBL/GenBank/DDBJ whole genome shotgun (WGS) entry which is preliminary data.</text>
</comment>
<protein>
    <submittedName>
        <fullName evidence="2">Uncharacterized protein</fullName>
    </submittedName>
</protein>
<organism evidence="2 3">
    <name type="scientific">Etheostoma spectabile</name>
    <name type="common">orangethroat darter</name>
    <dbReference type="NCBI Taxonomy" id="54343"/>
    <lineage>
        <taxon>Eukaryota</taxon>
        <taxon>Metazoa</taxon>
        <taxon>Chordata</taxon>
        <taxon>Craniata</taxon>
        <taxon>Vertebrata</taxon>
        <taxon>Euteleostomi</taxon>
        <taxon>Actinopterygii</taxon>
        <taxon>Neopterygii</taxon>
        <taxon>Teleostei</taxon>
        <taxon>Neoteleostei</taxon>
        <taxon>Acanthomorphata</taxon>
        <taxon>Eupercaria</taxon>
        <taxon>Perciformes</taxon>
        <taxon>Percoidei</taxon>
        <taxon>Percidae</taxon>
        <taxon>Etheostomatinae</taxon>
        <taxon>Etheostoma</taxon>
    </lineage>
</organism>
<evidence type="ECO:0000313" key="3">
    <source>
        <dbReference type="Proteomes" id="UP000327493"/>
    </source>
</evidence>
<dbReference type="EMBL" id="VOFY01002942">
    <property type="protein sequence ID" value="KAA8577384.1"/>
    <property type="molecule type" value="Genomic_DNA"/>
</dbReference>
<dbReference type="AlphaFoldDB" id="A0A5J5C6E6"/>